<dbReference type="InterPro" id="IPR013975">
    <property type="entry name" value="Tscrpt_reg_BetR_N"/>
</dbReference>
<organism evidence="2 3">
    <name type="scientific">Grimontia kaedaensis</name>
    <dbReference type="NCBI Taxonomy" id="2872157"/>
    <lineage>
        <taxon>Bacteria</taxon>
        <taxon>Pseudomonadati</taxon>
        <taxon>Pseudomonadota</taxon>
        <taxon>Gammaproteobacteria</taxon>
        <taxon>Vibrionales</taxon>
        <taxon>Vibrionaceae</taxon>
        <taxon>Grimontia</taxon>
    </lineage>
</organism>
<dbReference type="SUPFAM" id="SSF47413">
    <property type="entry name" value="lambda repressor-like DNA-binding domains"/>
    <property type="match status" value="1"/>
</dbReference>
<feature type="domain" description="Transcription regulator BetR N-terminal" evidence="1">
    <location>
        <begin position="27"/>
        <end position="95"/>
    </location>
</feature>
<keyword evidence="3" id="KW-1185">Reference proteome</keyword>
<evidence type="ECO:0000259" key="1">
    <source>
        <dbReference type="Pfam" id="PF08667"/>
    </source>
</evidence>
<accession>A0ABY4WSL9</accession>
<dbReference type="Pfam" id="PF08667">
    <property type="entry name" value="BetR"/>
    <property type="match status" value="1"/>
</dbReference>
<protein>
    <recommendedName>
        <fullName evidence="1">Transcription regulator BetR N-terminal domain-containing protein</fullName>
    </recommendedName>
</protein>
<gene>
    <name evidence="2" type="ORF">K6Q96_10525</name>
</gene>
<evidence type="ECO:0000313" key="3">
    <source>
        <dbReference type="Proteomes" id="UP001056255"/>
    </source>
</evidence>
<dbReference type="RefSeq" id="WP_251875609.1">
    <property type="nucleotide sequence ID" value="NZ_CP082275.1"/>
</dbReference>
<dbReference type="EMBL" id="CP082275">
    <property type="protein sequence ID" value="USH01356.1"/>
    <property type="molecule type" value="Genomic_DNA"/>
</dbReference>
<evidence type="ECO:0000313" key="2">
    <source>
        <dbReference type="EMBL" id="USH01356.1"/>
    </source>
</evidence>
<reference evidence="2" key="1">
    <citation type="submission" date="2021-08" db="EMBL/GenBank/DDBJ databases">
        <authorList>
            <person name="Sakaguchi M."/>
            <person name="Kikuchi T."/>
            <person name="Urbanczyk H."/>
        </authorList>
    </citation>
    <scope>NUCLEOTIDE SEQUENCE</scope>
    <source>
        <strain evidence="2">020920N</strain>
    </source>
</reference>
<dbReference type="Gene3D" id="1.10.260.40">
    <property type="entry name" value="lambda repressor-like DNA-binding domains"/>
    <property type="match status" value="1"/>
</dbReference>
<proteinExistence type="predicted"/>
<sequence length="242" mass="28028">MIEHSLVYVIKQELKRREWPYKAFARKMNLSESSIKRLMSNGQFSLAQLNHIAHLFAIPLSNLLLQAEQSAQLPDQLSDMQEQYLANNVEALSCFHMLLNGWTISEIVNDYQWQLPEVIQIVIGLQKQGLLELNADDSVKLKTAAVIRWRDNGPVRQAFEKQIQQEFMQTGFSENDWFLFDALELSPSSVTIIENKLDALKHQIRQLSAADRTLPKHRRKAYATMLALKPWTFSLVAHKRRN</sequence>
<dbReference type="Proteomes" id="UP001056255">
    <property type="component" value="Chromosome I"/>
</dbReference>
<name>A0ABY4WSL9_9GAMM</name>
<dbReference type="InterPro" id="IPR010982">
    <property type="entry name" value="Lambda_DNA-bd_dom_sf"/>
</dbReference>